<keyword evidence="4" id="KW-0238">DNA-binding</keyword>
<feature type="domain" description="Response regulatory" evidence="2">
    <location>
        <begin position="21"/>
        <end position="134"/>
    </location>
</feature>
<dbReference type="Pfam" id="PF00072">
    <property type="entry name" value="Response_reg"/>
    <property type="match status" value="1"/>
</dbReference>
<dbReference type="AlphaFoldDB" id="A0A366L950"/>
<dbReference type="PANTHER" id="PTHR37299">
    <property type="entry name" value="TRANSCRIPTIONAL REGULATOR-RELATED"/>
    <property type="match status" value="1"/>
</dbReference>
<dbReference type="InterPro" id="IPR001789">
    <property type="entry name" value="Sig_transdc_resp-reg_receiver"/>
</dbReference>
<accession>A0A366L950</accession>
<dbReference type="Gene3D" id="3.40.50.2300">
    <property type="match status" value="1"/>
</dbReference>
<evidence type="ECO:0000313" key="5">
    <source>
        <dbReference type="Proteomes" id="UP000252081"/>
    </source>
</evidence>
<dbReference type="PANTHER" id="PTHR37299:SF1">
    <property type="entry name" value="STAGE 0 SPORULATION PROTEIN A HOMOLOG"/>
    <property type="match status" value="1"/>
</dbReference>
<dbReference type="SMART" id="SM00448">
    <property type="entry name" value="REC"/>
    <property type="match status" value="1"/>
</dbReference>
<feature type="domain" description="HTH LytTR-type" evidence="3">
    <location>
        <begin position="168"/>
        <end position="228"/>
    </location>
</feature>
<dbReference type="EMBL" id="QNQU01000003">
    <property type="protein sequence ID" value="RBQ10407.1"/>
    <property type="molecule type" value="Genomic_DNA"/>
</dbReference>
<sequence>MHFYLTCIQIKTNLFKIMNLKCVVIDDEQHAIEVLTDHIAEMPGLTIFKTFTSPVQALTEIKIDDEIDLLFMDIDMPGINGLELAKNIREKAKYLIFTTAHPDYALQAFDVQSDQYLLKPISFAKFALGIDRILKKEALNNKASAPKEPEQVAALYIKGDHKYAFSNIAIDEILYIKALQNYIQIITKNETHTTYLTLKEIEKALETHAFIRVNKSNIVAKSAIKKVDGNIIRLVNNEMIQIGEGYKDAFFAYVQSSLLKSNRNQ</sequence>
<feature type="modified residue" description="4-aspartylphosphate" evidence="1">
    <location>
        <position position="73"/>
    </location>
</feature>
<proteinExistence type="predicted"/>
<dbReference type="Gene3D" id="2.40.50.1020">
    <property type="entry name" value="LytTr DNA-binding domain"/>
    <property type="match status" value="1"/>
</dbReference>
<evidence type="ECO:0000313" key="4">
    <source>
        <dbReference type="EMBL" id="RBQ10407.1"/>
    </source>
</evidence>
<dbReference type="Proteomes" id="UP000252081">
    <property type="component" value="Unassembled WGS sequence"/>
</dbReference>
<dbReference type="Pfam" id="PF04397">
    <property type="entry name" value="LytTR"/>
    <property type="match status" value="1"/>
</dbReference>
<keyword evidence="5" id="KW-1185">Reference proteome</keyword>
<dbReference type="PROSITE" id="PS50110">
    <property type="entry name" value="RESPONSE_REGULATORY"/>
    <property type="match status" value="1"/>
</dbReference>
<comment type="caution">
    <text evidence="4">The sequence shown here is derived from an EMBL/GenBank/DDBJ whole genome shotgun (WGS) entry which is preliminary data.</text>
</comment>
<organism evidence="4 5">
    <name type="scientific">Pedobacter miscanthi</name>
    <dbReference type="NCBI Taxonomy" id="2259170"/>
    <lineage>
        <taxon>Bacteria</taxon>
        <taxon>Pseudomonadati</taxon>
        <taxon>Bacteroidota</taxon>
        <taxon>Sphingobacteriia</taxon>
        <taxon>Sphingobacteriales</taxon>
        <taxon>Sphingobacteriaceae</taxon>
        <taxon>Pedobacter</taxon>
    </lineage>
</organism>
<dbReference type="InterPro" id="IPR011006">
    <property type="entry name" value="CheY-like_superfamily"/>
</dbReference>
<reference evidence="4 5" key="1">
    <citation type="submission" date="2018-07" db="EMBL/GenBank/DDBJ databases">
        <title>A draft genome of a endophytic bacteria, a new species of Pedobacter.</title>
        <authorList>
            <person name="Zhang Z.D."/>
            <person name="Chen Z.J."/>
        </authorList>
    </citation>
    <scope>NUCLEOTIDE SEQUENCE [LARGE SCALE GENOMIC DNA]</scope>
    <source>
        <strain evidence="4 5">RS10</strain>
    </source>
</reference>
<protein>
    <submittedName>
        <fullName evidence="4">DNA-binding response regulator</fullName>
    </submittedName>
</protein>
<dbReference type="InterPro" id="IPR046947">
    <property type="entry name" value="LytR-like"/>
</dbReference>
<dbReference type="PROSITE" id="PS50930">
    <property type="entry name" value="HTH_LYTTR"/>
    <property type="match status" value="1"/>
</dbReference>
<keyword evidence="1" id="KW-0597">Phosphoprotein</keyword>
<gene>
    <name evidence="4" type="ORF">DRW42_05105</name>
</gene>
<name>A0A366L950_9SPHI</name>
<evidence type="ECO:0000259" key="3">
    <source>
        <dbReference type="PROSITE" id="PS50930"/>
    </source>
</evidence>
<evidence type="ECO:0000256" key="1">
    <source>
        <dbReference type="PROSITE-ProRule" id="PRU00169"/>
    </source>
</evidence>
<dbReference type="GO" id="GO:0000156">
    <property type="term" value="F:phosphorelay response regulator activity"/>
    <property type="evidence" value="ECO:0007669"/>
    <property type="project" value="InterPro"/>
</dbReference>
<dbReference type="SUPFAM" id="SSF52172">
    <property type="entry name" value="CheY-like"/>
    <property type="match status" value="1"/>
</dbReference>
<dbReference type="GO" id="GO:0003677">
    <property type="term" value="F:DNA binding"/>
    <property type="evidence" value="ECO:0007669"/>
    <property type="project" value="UniProtKB-KW"/>
</dbReference>
<dbReference type="InterPro" id="IPR007492">
    <property type="entry name" value="LytTR_DNA-bd_dom"/>
</dbReference>
<evidence type="ECO:0000259" key="2">
    <source>
        <dbReference type="PROSITE" id="PS50110"/>
    </source>
</evidence>
<dbReference type="SMART" id="SM00850">
    <property type="entry name" value="LytTR"/>
    <property type="match status" value="1"/>
</dbReference>